<feature type="non-terminal residue" evidence="3">
    <location>
        <position position="1"/>
    </location>
</feature>
<dbReference type="EMBL" id="JABANM010000443">
    <property type="protein sequence ID" value="KAF4755957.1"/>
    <property type="molecule type" value="Genomic_DNA"/>
</dbReference>
<feature type="non-terminal residue" evidence="3">
    <location>
        <position position="157"/>
    </location>
</feature>
<feature type="region of interest" description="Disordered" evidence="1">
    <location>
        <begin position="1"/>
        <end position="24"/>
    </location>
</feature>
<reference evidence="4 5" key="1">
    <citation type="submission" date="2020-04" db="EMBL/GenBank/DDBJ databases">
        <title>Perkinsus olseni comparative genomics.</title>
        <authorList>
            <person name="Bogema D.R."/>
        </authorList>
    </citation>
    <scope>NUCLEOTIDE SEQUENCE [LARGE SCALE GENOMIC DNA]</scope>
    <source>
        <strain evidence="3">ATCC PRA-205</strain>
        <strain evidence="2 4">ATCC PRA-207</strain>
    </source>
</reference>
<protein>
    <submittedName>
        <fullName evidence="3">Uncharacterized protein</fullName>
    </submittedName>
</protein>
<sequence length="157" mass="16908">PDDLGGDVLPGLADEPSTALNGTGELPRRLQVSECEALAFAESLKSLPVVSEETVSSERQFRETRVVVCGTAQQMECLAKKVDEARSLMREHGSELLGGLIELEFDDGGGLPVCPLDGPVHYQPTATLSSRSIEFEIEGYFQVQGIARNLRDAFGDA</sequence>
<dbReference type="Proteomes" id="UP000574390">
    <property type="component" value="Unassembled WGS sequence"/>
</dbReference>
<evidence type="ECO:0000313" key="3">
    <source>
        <dbReference type="EMBL" id="KAF4755957.1"/>
    </source>
</evidence>
<organism evidence="3 5">
    <name type="scientific">Perkinsus olseni</name>
    <name type="common">Perkinsus atlanticus</name>
    <dbReference type="NCBI Taxonomy" id="32597"/>
    <lineage>
        <taxon>Eukaryota</taxon>
        <taxon>Sar</taxon>
        <taxon>Alveolata</taxon>
        <taxon>Perkinsozoa</taxon>
        <taxon>Perkinsea</taxon>
        <taxon>Perkinsida</taxon>
        <taxon>Perkinsidae</taxon>
        <taxon>Perkinsus</taxon>
    </lineage>
</organism>
<evidence type="ECO:0000256" key="1">
    <source>
        <dbReference type="SAM" id="MobiDB-lite"/>
    </source>
</evidence>
<dbReference type="Proteomes" id="UP000553632">
    <property type="component" value="Unassembled WGS sequence"/>
</dbReference>
<keyword evidence="4" id="KW-1185">Reference proteome</keyword>
<comment type="caution">
    <text evidence="3">The sequence shown here is derived from an EMBL/GenBank/DDBJ whole genome shotgun (WGS) entry which is preliminary data.</text>
</comment>
<proteinExistence type="predicted"/>
<gene>
    <name evidence="3" type="ORF">FOZ62_022439</name>
    <name evidence="2" type="ORF">FOZ63_024851</name>
</gene>
<dbReference type="AlphaFoldDB" id="A0A7J6UFJ0"/>
<accession>A0A7J6UFJ0</accession>
<evidence type="ECO:0000313" key="4">
    <source>
        <dbReference type="Proteomes" id="UP000553632"/>
    </source>
</evidence>
<name>A0A7J6UFJ0_PEROL</name>
<evidence type="ECO:0000313" key="2">
    <source>
        <dbReference type="EMBL" id="KAF4707001.1"/>
    </source>
</evidence>
<evidence type="ECO:0000313" key="5">
    <source>
        <dbReference type="Proteomes" id="UP000574390"/>
    </source>
</evidence>
<dbReference type="EMBL" id="JABANO010033357">
    <property type="protein sequence ID" value="KAF4707001.1"/>
    <property type="molecule type" value="Genomic_DNA"/>
</dbReference>